<dbReference type="PANTHER" id="PTHR48043:SF114">
    <property type="entry name" value="IP04436P-RELATED"/>
    <property type="match status" value="1"/>
</dbReference>
<keyword evidence="5" id="KW-0732">Signal</keyword>
<evidence type="ECO:0000256" key="3">
    <source>
        <dbReference type="ARBA" id="ARBA00022679"/>
    </source>
</evidence>
<dbReference type="CDD" id="cd03784">
    <property type="entry name" value="GT1_Gtf-like"/>
    <property type="match status" value="1"/>
</dbReference>
<evidence type="ECO:0000256" key="5">
    <source>
        <dbReference type="RuleBase" id="RU362059"/>
    </source>
</evidence>
<dbReference type="RefSeq" id="XP_017768994.1">
    <property type="nucleotide sequence ID" value="XM_017913505.1"/>
</dbReference>
<feature type="chain" id="PRO_5044996427" description="UDP-glucuronosyltransferase" evidence="5">
    <location>
        <begin position="24"/>
        <end position="519"/>
    </location>
</feature>
<evidence type="ECO:0000256" key="1">
    <source>
        <dbReference type="ARBA" id="ARBA00009995"/>
    </source>
</evidence>
<dbReference type="PANTHER" id="PTHR48043">
    <property type="entry name" value="EG:EG0003.4 PROTEIN-RELATED"/>
    <property type="match status" value="1"/>
</dbReference>
<evidence type="ECO:0000313" key="6">
    <source>
        <dbReference type="Proteomes" id="UP000695000"/>
    </source>
</evidence>
<dbReference type="InterPro" id="IPR050271">
    <property type="entry name" value="UDP-glycosyltransferase"/>
</dbReference>
<keyword evidence="2 4" id="KW-0328">Glycosyltransferase</keyword>
<evidence type="ECO:0000256" key="4">
    <source>
        <dbReference type="RuleBase" id="RU003718"/>
    </source>
</evidence>
<keyword evidence="5" id="KW-0812">Transmembrane</keyword>
<keyword evidence="5" id="KW-1133">Transmembrane helix</keyword>
<protein>
    <recommendedName>
        <fullName evidence="5">UDP-glucuronosyltransferase</fullName>
        <ecNumber evidence="5">2.4.1.17</ecNumber>
    </recommendedName>
</protein>
<comment type="subcellular location">
    <subcellularLocation>
        <location evidence="5">Membrane</location>
        <topology evidence="5">Single-pass membrane protein</topology>
    </subcellularLocation>
</comment>
<comment type="catalytic activity">
    <reaction evidence="5">
        <text>glucuronate acceptor + UDP-alpha-D-glucuronate = acceptor beta-D-glucuronoside + UDP + H(+)</text>
        <dbReference type="Rhea" id="RHEA:21032"/>
        <dbReference type="ChEBI" id="CHEBI:15378"/>
        <dbReference type="ChEBI" id="CHEBI:58052"/>
        <dbReference type="ChEBI" id="CHEBI:58223"/>
        <dbReference type="ChEBI" id="CHEBI:132367"/>
        <dbReference type="ChEBI" id="CHEBI:132368"/>
        <dbReference type="EC" id="2.4.1.17"/>
    </reaction>
</comment>
<sequence>MPKIKMWSTLIVFLVLCSFKVECYNVLGIFPHFGKSHFDIFAPVMKGLAEKGHDVTVLSYFPQKSPMKNYKDYTLKLNNSALSMGDMIAFDQLPGIRMQRYLEPYILGIFGKEACEFALFSTPVQQILDSKKKFDVIIAEAFNTDCFLGLAHKLKAPIMQISSSTILTWFNPRFGQPMNPSYISSCFMGFSDKMTFLERLENTIVVGLHTMYYNLYLLPKYNSAAKKRFGKDLPSLKKIGNNVSMIMINSHWSISRPKPLSPAFIEISGVHMPKLKKLPLNIEKWINESKDGVIYFSMGSMIKGHTFPEHKKQAFLRAFGRLKQRVLWKWENDTMPGKPDNVMIQKWMPQFDILCHPNVKGFVSHGGLLGTTEAVHCGVPVVVMPQFGDQHTNARALEAGGGGIVLDFHNIEEDTVYRALKTILDPEFNKKAKQLSERFRDRPMPPLETAIYWIEYVARHKGADHMRTAAVNMPFYQYLLLDVIAFLILALAFTIFIVYHTIRITCGMCCKKTQKVKKS</sequence>
<proteinExistence type="inferred from homology"/>
<keyword evidence="5" id="KW-0472">Membrane</keyword>
<reference evidence="7" key="1">
    <citation type="submission" date="2025-08" db="UniProtKB">
        <authorList>
            <consortium name="RefSeq"/>
        </authorList>
    </citation>
    <scope>IDENTIFICATION</scope>
    <source>
        <tissue evidence="7">Whole Larva</tissue>
    </source>
</reference>
<accession>A0ABM1M344</accession>
<dbReference type="SUPFAM" id="SSF53756">
    <property type="entry name" value="UDP-Glycosyltransferase/glycogen phosphorylase"/>
    <property type="match status" value="1"/>
</dbReference>
<name>A0ABM1M344_NICVS</name>
<dbReference type="Proteomes" id="UP000695000">
    <property type="component" value="Unplaced"/>
</dbReference>
<evidence type="ECO:0000313" key="7">
    <source>
        <dbReference type="RefSeq" id="XP_017768994.1"/>
    </source>
</evidence>
<feature type="signal peptide" evidence="5">
    <location>
        <begin position="1"/>
        <end position="23"/>
    </location>
</feature>
<gene>
    <name evidence="7" type="primary">LOC108557109</name>
</gene>
<dbReference type="InterPro" id="IPR002213">
    <property type="entry name" value="UDP_glucos_trans"/>
</dbReference>
<dbReference type="Gene3D" id="3.40.50.2000">
    <property type="entry name" value="Glycogen Phosphorylase B"/>
    <property type="match status" value="2"/>
</dbReference>
<organism evidence="6 7">
    <name type="scientific">Nicrophorus vespilloides</name>
    <name type="common">Boreal carrion beetle</name>
    <dbReference type="NCBI Taxonomy" id="110193"/>
    <lineage>
        <taxon>Eukaryota</taxon>
        <taxon>Metazoa</taxon>
        <taxon>Ecdysozoa</taxon>
        <taxon>Arthropoda</taxon>
        <taxon>Hexapoda</taxon>
        <taxon>Insecta</taxon>
        <taxon>Pterygota</taxon>
        <taxon>Neoptera</taxon>
        <taxon>Endopterygota</taxon>
        <taxon>Coleoptera</taxon>
        <taxon>Polyphaga</taxon>
        <taxon>Staphyliniformia</taxon>
        <taxon>Silphidae</taxon>
        <taxon>Nicrophorinae</taxon>
        <taxon>Nicrophorus</taxon>
    </lineage>
</organism>
<keyword evidence="3 4" id="KW-0808">Transferase</keyword>
<feature type="transmembrane region" description="Helical" evidence="5">
    <location>
        <begin position="475"/>
        <end position="499"/>
    </location>
</feature>
<comment type="similarity">
    <text evidence="1 4">Belongs to the UDP-glycosyltransferase family.</text>
</comment>
<dbReference type="Pfam" id="PF00201">
    <property type="entry name" value="UDPGT"/>
    <property type="match status" value="1"/>
</dbReference>
<dbReference type="GeneID" id="108557109"/>
<evidence type="ECO:0000256" key="2">
    <source>
        <dbReference type="ARBA" id="ARBA00022676"/>
    </source>
</evidence>
<keyword evidence="6" id="KW-1185">Reference proteome</keyword>
<dbReference type="InterPro" id="IPR035595">
    <property type="entry name" value="UDP_glycos_trans_CS"/>
</dbReference>
<dbReference type="PROSITE" id="PS00375">
    <property type="entry name" value="UDPGT"/>
    <property type="match status" value="1"/>
</dbReference>
<dbReference type="EC" id="2.4.1.17" evidence="5"/>